<organism evidence="1 2">
    <name type="scientific">Methylobacterium tardum</name>
    <dbReference type="NCBI Taxonomy" id="374432"/>
    <lineage>
        <taxon>Bacteria</taxon>
        <taxon>Pseudomonadati</taxon>
        <taxon>Pseudomonadota</taxon>
        <taxon>Alphaproteobacteria</taxon>
        <taxon>Hyphomicrobiales</taxon>
        <taxon>Methylobacteriaceae</taxon>
        <taxon>Methylobacterium</taxon>
    </lineage>
</organism>
<dbReference type="AlphaFoldDB" id="A0AA37WS06"/>
<evidence type="ECO:0000313" key="1">
    <source>
        <dbReference type="EMBL" id="GLS69792.1"/>
    </source>
</evidence>
<dbReference type="Proteomes" id="UP001157440">
    <property type="component" value="Unassembled WGS sequence"/>
</dbReference>
<keyword evidence="2" id="KW-1185">Reference proteome</keyword>
<protein>
    <recommendedName>
        <fullName evidence="3">DUF1508 domain-containing protein</fullName>
    </recommendedName>
</protein>
<reference evidence="2" key="1">
    <citation type="journal article" date="2019" name="Int. J. Syst. Evol. Microbiol.">
        <title>The Global Catalogue of Microorganisms (GCM) 10K type strain sequencing project: providing services to taxonomists for standard genome sequencing and annotation.</title>
        <authorList>
            <consortium name="The Broad Institute Genomics Platform"/>
            <consortium name="The Broad Institute Genome Sequencing Center for Infectious Disease"/>
            <person name="Wu L."/>
            <person name="Ma J."/>
        </authorList>
    </citation>
    <scope>NUCLEOTIDE SEQUENCE [LARGE SCALE GENOMIC DNA]</scope>
    <source>
        <strain evidence="2">NBRC 103632</strain>
    </source>
</reference>
<accession>A0AA37WS06</accession>
<dbReference type="EMBL" id="BSPL01000011">
    <property type="protein sequence ID" value="GLS69792.1"/>
    <property type="molecule type" value="Genomic_DNA"/>
</dbReference>
<name>A0AA37WS06_9HYPH</name>
<gene>
    <name evidence="1" type="ORF">GCM10007890_18050</name>
</gene>
<comment type="caution">
    <text evidence="1">The sequence shown here is derived from an EMBL/GenBank/DDBJ whole genome shotgun (WGS) entry which is preliminary data.</text>
</comment>
<dbReference type="SUPFAM" id="SSF160113">
    <property type="entry name" value="YegP-like"/>
    <property type="match status" value="1"/>
</dbReference>
<dbReference type="RefSeq" id="WP_238194516.1">
    <property type="nucleotide sequence ID" value="NZ_BPQZ01000002.1"/>
</dbReference>
<evidence type="ECO:0000313" key="2">
    <source>
        <dbReference type="Proteomes" id="UP001157440"/>
    </source>
</evidence>
<proteinExistence type="predicted"/>
<sequence length="63" mass="6393">MDDPTPIAVTVESCGDGGARFRWHLTDADGVSIRVSPEAYASPEDAQDAGQAALQAFGAAASA</sequence>
<dbReference type="InterPro" id="IPR036913">
    <property type="entry name" value="YegP-like_sf"/>
</dbReference>
<evidence type="ECO:0008006" key="3">
    <source>
        <dbReference type="Google" id="ProtNLM"/>
    </source>
</evidence>